<dbReference type="EMBL" id="MHMH01000022">
    <property type="protein sequence ID" value="OGZ23867.1"/>
    <property type="molecule type" value="Genomic_DNA"/>
</dbReference>
<accession>A0A1G2EDG2</accession>
<dbReference type="SFLD" id="SFLDG01067">
    <property type="entry name" value="SPASM/twitch_domain_containing"/>
    <property type="match status" value="1"/>
</dbReference>
<dbReference type="InterPro" id="IPR007197">
    <property type="entry name" value="rSAM"/>
</dbReference>
<dbReference type="GO" id="GO:0046872">
    <property type="term" value="F:metal ion binding"/>
    <property type="evidence" value="ECO:0007669"/>
    <property type="project" value="UniProtKB-KW"/>
</dbReference>
<evidence type="ECO:0000256" key="4">
    <source>
        <dbReference type="ARBA" id="ARBA00022723"/>
    </source>
</evidence>
<keyword evidence="5" id="KW-0408">Iron</keyword>
<evidence type="ECO:0000313" key="9">
    <source>
        <dbReference type="Proteomes" id="UP000178647"/>
    </source>
</evidence>
<keyword evidence="3" id="KW-0949">S-adenosyl-L-methionine</keyword>
<dbReference type="STRING" id="1801672.A2896_02870"/>
<dbReference type="GO" id="GO:0051539">
    <property type="term" value="F:4 iron, 4 sulfur cluster binding"/>
    <property type="evidence" value="ECO:0007669"/>
    <property type="project" value="UniProtKB-KW"/>
</dbReference>
<dbReference type="InterPro" id="IPR013785">
    <property type="entry name" value="Aldolase_TIM"/>
</dbReference>
<evidence type="ECO:0000259" key="7">
    <source>
        <dbReference type="Pfam" id="PF04055"/>
    </source>
</evidence>
<comment type="caution">
    <text evidence="8">The sequence shown here is derived from an EMBL/GenBank/DDBJ whole genome shotgun (WGS) entry which is preliminary data.</text>
</comment>
<evidence type="ECO:0000256" key="3">
    <source>
        <dbReference type="ARBA" id="ARBA00022691"/>
    </source>
</evidence>
<dbReference type="SFLD" id="SFLDG01386">
    <property type="entry name" value="main_SPASM_domain-containing"/>
    <property type="match status" value="1"/>
</dbReference>
<dbReference type="InterPro" id="IPR058240">
    <property type="entry name" value="rSAM_sf"/>
</dbReference>
<keyword evidence="6" id="KW-0411">Iron-sulfur</keyword>
<dbReference type="GO" id="GO:0016491">
    <property type="term" value="F:oxidoreductase activity"/>
    <property type="evidence" value="ECO:0007669"/>
    <property type="project" value="InterPro"/>
</dbReference>
<organism evidence="8 9">
    <name type="scientific">Candidatus Nealsonbacteria bacterium RIFCSPLOWO2_01_FULL_43_32</name>
    <dbReference type="NCBI Taxonomy" id="1801672"/>
    <lineage>
        <taxon>Bacteria</taxon>
        <taxon>Candidatus Nealsoniibacteriota</taxon>
    </lineage>
</organism>
<dbReference type="InterPro" id="IPR023867">
    <property type="entry name" value="Sulphatase_maturase_rSAM"/>
</dbReference>
<reference evidence="8 9" key="1">
    <citation type="journal article" date="2016" name="Nat. Commun.">
        <title>Thousands of microbial genomes shed light on interconnected biogeochemical processes in an aquifer system.</title>
        <authorList>
            <person name="Anantharaman K."/>
            <person name="Brown C.T."/>
            <person name="Hug L.A."/>
            <person name="Sharon I."/>
            <person name="Castelle C.J."/>
            <person name="Probst A.J."/>
            <person name="Thomas B.C."/>
            <person name="Singh A."/>
            <person name="Wilkins M.J."/>
            <person name="Karaoz U."/>
            <person name="Brodie E.L."/>
            <person name="Williams K.H."/>
            <person name="Hubbard S.S."/>
            <person name="Banfield J.F."/>
        </authorList>
    </citation>
    <scope>NUCLEOTIDE SEQUENCE [LARGE SCALE GENOMIC DNA]</scope>
</reference>
<dbReference type="Proteomes" id="UP000178647">
    <property type="component" value="Unassembled WGS sequence"/>
</dbReference>
<gene>
    <name evidence="8" type="ORF">A2896_02870</name>
</gene>
<dbReference type="PANTHER" id="PTHR43273:SF8">
    <property type="entry name" value="RADICAL SAM DOMAIN PROTEIN"/>
    <property type="match status" value="1"/>
</dbReference>
<keyword evidence="2" id="KW-0004">4Fe-4S</keyword>
<keyword evidence="4" id="KW-0479">Metal-binding</keyword>
<dbReference type="SFLD" id="SFLDS00029">
    <property type="entry name" value="Radical_SAM"/>
    <property type="match status" value="1"/>
</dbReference>
<dbReference type="AlphaFoldDB" id="A0A1G2EDG2"/>
<dbReference type="PANTHER" id="PTHR43273">
    <property type="entry name" value="ANAEROBIC SULFATASE-MATURATING ENZYME HOMOLOG ASLB-RELATED"/>
    <property type="match status" value="1"/>
</dbReference>
<evidence type="ECO:0000313" key="8">
    <source>
        <dbReference type="EMBL" id="OGZ23867.1"/>
    </source>
</evidence>
<dbReference type="CDD" id="cd01335">
    <property type="entry name" value="Radical_SAM"/>
    <property type="match status" value="1"/>
</dbReference>
<evidence type="ECO:0000256" key="6">
    <source>
        <dbReference type="ARBA" id="ARBA00023014"/>
    </source>
</evidence>
<comment type="cofactor">
    <cofactor evidence="1">
        <name>[4Fe-4S] cluster</name>
        <dbReference type="ChEBI" id="CHEBI:49883"/>
    </cofactor>
</comment>
<feature type="domain" description="Radical SAM core" evidence="7">
    <location>
        <begin position="74"/>
        <end position="232"/>
    </location>
</feature>
<dbReference type="Gene3D" id="3.20.20.70">
    <property type="entry name" value="Aldolase class I"/>
    <property type="match status" value="1"/>
</dbReference>
<dbReference type="Pfam" id="PF04055">
    <property type="entry name" value="Radical_SAM"/>
    <property type="match status" value="1"/>
</dbReference>
<evidence type="ECO:0000256" key="2">
    <source>
        <dbReference type="ARBA" id="ARBA00022485"/>
    </source>
</evidence>
<evidence type="ECO:0000256" key="5">
    <source>
        <dbReference type="ARBA" id="ARBA00023004"/>
    </source>
</evidence>
<evidence type="ECO:0000256" key="1">
    <source>
        <dbReference type="ARBA" id="ARBA00001966"/>
    </source>
</evidence>
<name>A0A1G2EDG2_9BACT</name>
<proteinExistence type="predicted"/>
<dbReference type="PROSITE" id="PS01305">
    <property type="entry name" value="MOAA_NIFB_PQQE"/>
    <property type="match status" value="1"/>
</dbReference>
<dbReference type="InterPro" id="IPR000385">
    <property type="entry name" value="MoaA_NifB_PqqE_Fe-S-bd_CS"/>
</dbReference>
<protein>
    <recommendedName>
        <fullName evidence="7">Radical SAM core domain-containing protein</fullName>
    </recommendedName>
</protein>
<sequence length="412" mass="48476">MKQKQFRSSQIKQLSKNIFTFVQKGRVILFNRITFQQKYLEDASFAEIKKIAKEMERETPKIRFSLPQTKKFRIEITFNCNLNCDYCLVFKNNLVQLNNSMNENTARKTIAFYKKNIRKGSLMITGGEPLTNWPVVKLFISKIKDPIKIFTNGTIISRDIIRTLKENRNVQLIISLDGRRAENIMRKFSNGKEVFPLVIKNLKRLRQQSCNLGIACLYTNKNVDKLYETVKFFTRELGIRFLGISFPHYIAKNLNNEINSDIKKYTEAMIKIFDFALKNNIYIDQLAKRFSPLINGRFRFYACKLVGEQKTFYPNGDQTLCTKIDSLKNRKKYDLRYFENKIPINNKFCQKCPAIGICGGGCFWDGIMRFRNGVDERECILNNNLLDYFLWKIYFAYKNGENLDKKFHSLIL</sequence>
<dbReference type="SFLD" id="SFLDG01384">
    <property type="entry name" value="thioether_bond_formation_requi"/>
    <property type="match status" value="1"/>
</dbReference>
<dbReference type="SUPFAM" id="SSF102114">
    <property type="entry name" value="Radical SAM enzymes"/>
    <property type="match status" value="1"/>
</dbReference>